<organism evidence="3 4">
    <name type="scientific">Chlamydomonas incerta</name>
    <dbReference type="NCBI Taxonomy" id="51695"/>
    <lineage>
        <taxon>Eukaryota</taxon>
        <taxon>Viridiplantae</taxon>
        <taxon>Chlorophyta</taxon>
        <taxon>core chlorophytes</taxon>
        <taxon>Chlorophyceae</taxon>
        <taxon>CS clade</taxon>
        <taxon>Chlamydomonadales</taxon>
        <taxon>Chlamydomonadaceae</taxon>
        <taxon>Chlamydomonas</taxon>
    </lineage>
</organism>
<evidence type="ECO:0000313" key="4">
    <source>
        <dbReference type="Proteomes" id="UP000650467"/>
    </source>
</evidence>
<reference evidence="3" key="1">
    <citation type="journal article" date="2020" name="bioRxiv">
        <title>Comparative genomics of Chlamydomonas.</title>
        <authorList>
            <person name="Craig R.J."/>
            <person name="Hasan A.R."/>
            <person name="Ness R.W."/>
            <person name="Keightley P.D."/>
        </authorList>
    </citation>
    <scope>NUCLEOTIDE SEQUENCE</scope>
    <source>
        <strain evidence="3">SAG 7.73</strain>
    </source>
</reference>
<comment type="caution">
    <text evidence="3">The sequence shown here is derived from an EMBL/GenBank/DDBJ whole genome shotgun (WGS) entry which is preliminary data.</text>
</comment>
<sequence length="1337" mass="147841">MRSELRSELRSEMDKLRSEMDKLRTDMEDRMNSMQQQILEIAESLEAVKGSDAIPAADVWAAIQDMNSIRARLTTHLSEVGRWTAPDVGTACYLFFFMVEVAWTLLFHAAGGQKPEPLSKVAVTPCSFKVPVRATSKKNFDLPPPLKGLAADARSKLVDLLTQWSPHSGSQPGTIAYNQMGYWLHALRLLRDVGTHRSMDLIRRQDPIAGTGMAVKVPMSPAAAAANTRYSHMQLPAFGRDPLAFQAAVCNVGFCWVSVQELASAMEVVATTVHDGLVKVLEALHAEVVRINNGLPEPAGGAAPEPAGGAVPEPAGGAVPEPAGGAVPEPAGGAVPEPAGGAVPEPAGGAVPEPAGGAVPEPAGGAVPEPDLAPLVIVRMYMRSAFCQAAIGGVSGQVEPLIGWISKAKVEASLLLARDITEQLRAGVAVSDLYNQTQTWWKHRISSAVPGTDRPKGALWNQVLNYAATEFETMVCNNAWVPLFPRLGRLCKTWLSHLCPSLKKLVKAVRDHAEEQLPWDFDFWLPELQQFVREEVERLQHVPGQLQQMEERAEELWSHLSSSVPKKAYHVLEEIRCASPAGEQHSGKPEWHREVQRFVVEVRRQLRARADQALFDDHGAKQMSFPEVLRFNFWMQQQFIELRTKRMKLMPTYQVKRHNIRLDRQALMILAKQVLANHASVQHLMEMEKENNRFQSHAAKQAPAAAERAQEEASDDEEDAASAASAGPSTSAGSGPSSRKPAINRRDPKKMLPRTIKRKECASVEEFKAKQLERQAKVERIKKLPEFTDREQQYAALKKQEDTVMELLFDKRVLSLRSGSGLLFDFSLVTDGVAASLQYQRPKSASLNSSTDRARGRAKVLKKPKAKGAGKKGAAGQRKKSAPQPGADAPTTEEEWDRHLDCFDEASNLLTLGADPGRRFLVTVGLVTAYALSADGKRLECKDKQRRYTWSLSRAQYRHESGVRRQDLLKAQRYSGLQQFFADLCQPETALRTDDPNTIQAYMQAVAPRRAEWWSLALQKVESEAAFARYRGKRSVLDRFWARVRRDVARLLPRGDAQPRVELAYGSCGVTMKSGGRGEVSVPVAGTYKACVRAFGGANVRASPLKKTSVQVTTEFRSTMVSWETGMVKRLVYRVVEPKATAAPDPSQQRPVATARQREALREQLRQLRQQRHTSSRLSAAARLRAASAAAPGVEQEGALPGCGGARPRFQRCSVTSALHFSVRVARPGAKQPPVVIDPAHLAAQQRFKELEEHRENSRRGGAAARDGDEWQGEGGHEGVERYSEVRGLRFDPGTRMFRLRDADAATTIARFRIMQRQGKELPKPFRPKTELEYGPE</sequence>
<dbReference type="OrthoDB" id="557071at2759"/>
<feature type="compositionally biased region" description="Low complexity" evidence="2">
    <location>
        <begin position="721"/>
        <end position="738"/>
    </location>
</feature>
<dbReference type="PANTHER" id="PTHR48125:SF10">
    <property type="entry name" value="OS12G0136300 PROTEIN"/>
    <property type="match status" value="1"/>
</dbReference>
<feature type="region of interest" description="Disordered" evidence="2">
    <location>
        <begin position="692"/>
        <end position="757"/>
    </location>
</feature>
<protein>
    <submittedName>
        <fullName evidence="3">Uncharacterized protein</fullName>
    </submittedName>
</protein>
<feature type="region of interest" description="Disordered" evidence="2">
    <location>
        <begin position="1252"/>
        <end position="1279"/>
    </location>
</feature>
<gene>
    <name evidence="3" type="ORF">HXX76_014063</name>
</gene>
<dbReference type="PANTHER" id="PTHR48125">
    <property type="entry name" value="LP07818P1"/>
    <property type="match status" value="1"/>
</dbReference>
<feature type="region of interest" description="Disordered" evidence="2">
    <location>
        <begin position="842"/>
        <end position="895"/>
    </location>
</feature>
<keyword evidence="4" id="KW-1185">Reference proteome</keyword>
<evidence type="ECO:0000313" key="3">
    <source>
        <dbReference type="EMBL" id="KAG2424905.1"/>
    </source>
</evidence>
<feature type="compositionally biased region" description="Low complexity" evidence="2">
    <location>
        <begin position="695"/>
        <end position="707"/>
    </location>
</feature>
<accession>A0A835SQE7</accession>
<feature type="compositionally biased region" description="Polar residues" evidence="2">
    <location>
        <begin position="842"/>
        <end position="851"/>
    </location>
</feature>
<dbReference type="EMBL" id="JAEHOC010000060">
    <property type="protein sequence ID" value="KAG2424905.1"/>
    <property type="molecule type" value="Genomic_DNA"/>
</dbReference>
<name>A0A835SQE7_CHLIN</name>
<evidence type="ECO:0000256" key="2">
    <source>
        <dbReference type="SAM" id="MobiDB-lite"/>
    </source>
</evidence>
<feature type="region of interest" description="Disordered" evidence="2">
    <location>
        <begin position="297"/>
        <end position="365"/>
    </location>
</feature>
<feature type="compositionally biased region" description="Basic residues" evidence="2">
    <location>
        <begin position="856"/>
        <end position="870"/>
    </location>
</feature>
<proteinExistence type="predicted"/>
<dbReference type="Proteomes" id="UP000650467">
    <property type="component" value="Unassembled WGS sequence"/>
</dbReference>
<feature type="compositionally biased region" description="Basic and acidic residues" evidence="2">
    <location>
        <begin position="1318"/>
        <end position="1337"/>
    </location>
</feature>
<dbReference type="Pfam" id="PF02389">
    <property type="entry name" value="Cornifin"/>
    <property type="match status" value="1"/>
</dbReference>
<feature type="coiled-coil region" evidence="1">
    <location>
        <begin position="6"/>
        <end position="33"/>
    </location>
</feature>
<keyword evidence="1" id="KW-0175">Coiled coil</keyword>
<evidence type="ECO:0000256" key="1">
    <source>
        <dbReference type="SAM" id="Coils"/>
    </source>
</evidence>
<feature type="region of interest" description="Disordered" evidence="2">
    <location>
        <begin position="1316"/>
        <end position="1337"/>
    </location>
</feature>